<dbReference type="NCBIfam" id="TIGR00494">
    <property type="entry name" value="crcB"/>
    <property type="match status" value="1"/>
</dbReference>
<evidence type="ECO:0000256" key="5">
    <source>
        <dbReference type="ARBA" id="ARBA00022989"/>
    </source>
</evidence>
<evidence type="ECO:0000256" key="2">
    <source>
        <dbReference type="ARBA" id="ARBA00022475"/>
    </source>
</evidence>
<feature type="transmembrane region" description="Helical" evidence="11">
    <location>
        <begin position="70"/>
        <end position="93"/>
    </location>
</feature>
<proteinExistence type="inferred from homology"/>
<keyword evidence="11" id="KW-0915">Sodium</keyword>
<keyword evidence="6 11" id="KW-0406">Ion transport</keyword>
<evidence type="ECO:0000256" key="6">
    <source>
        <dbReference type="ARBA" id="ARBA00023065"/>
    </source>
</evidence>
<dbReference type="GO" id="GO:0062054">
    <property type="term" value="F:fluoride channel activity"/>
    <property type="evidence" value="ECO:0007669"/>
    <property type="project" value="UniProtKB-UniRule"/>
</dbReference>
<dbReference type="HAMAP" id="MF_00454">
    <property type="entry name" value="FluC"/>
    <property type="match status" value="1"/>
</dbReference>
<name>A0A0S4XNI7_9BACT</name>
<accession>A0A0S4XNI7</accession>
<evidence type="ECO:0000256" key="11">
    <source>
        <dbReference type="HAMAP-Rule" id="MF_00454"/>
    </source>
</evidence>
<dbReference type="GO" id="GO:0005886">
    <property type="term" value="C:plasma membrane"/>
    <property type="evidence" value="ECO:0007669"/>
    <property type="project" value="UniProtKB-SubCell"/>
</dbReference>
<comment type="catalytic activity">
    <reaction evidence="10">
        <text>fluoride(in) = fluoride(out)</text>
        <dbReference type="Rhea" id="RHEA:76159"/>
        <dbReference type="ChEBI" id="CHEBI:17051"/>
    </reaction>
    <physiologicalReaction direction="left-to-right" evidence="10">
        <dbReference type="Rhea" id="RHEA:76160"/>
    </physiologicalReaction>
</comment>
<feature type="binding site" evidence="11">
    <location>
        <position position="80"/>
    </location>
    <ligand>
        <name>Na(+)</name>
        <dbReference type="ChEBI" id="CHEBI:29101"/>
        <note>structural</note>
    </ligand>
</feature>
<protein>
    <recommendedName>
        <fullName evidence="11">Fluoride-specific ion channel FluC</fullName>
    </recommendedName>
</protein>
<keyword evidence="5 11" id="KW-1133">Transmembrane helix</keyword>
<dbReference type="EMBL" id="FAXN01000038">
    <property type="protein sequence ID" value="CUV65544.1"/>
    <property type="molecule type" value="Genomic_DNA"/>
</dbReference>
<evidence type="ECO:0000256" key="8">
    <source>
        <dbReference type="ARBA" id="ARBA00023303"/>
    </source>
</evidence>
<keyword evidence="3" id="KW-0997">Cell inner membrane</keyword>
<comment type="activity regulation">
    <text evidence="11">Na(+) is not transported, but it plays an essential structural role and its presence is essential for fluoride channel function.</text>
</comment>
<dbReference type="InterPro" id="IPR003691">
    <property type="entry name" value="FluC"/>
</dbReference>
<comment type="similarity">
    <text evidence="9 11">Belongs to the fluoride channel Fluc/FEX (TC 1.A.43) family.</text>
</comment>
<evidence type="ECO:0000256" key="1">
    <source>
        <dbReference type="ARBA" id="ARBA00004651"/>
    </source>
</evidence>
<keyword evidence="11" id="KW-0813">Transport</keyword>
<gene>
    <name evidence="11 12" type="primary">crcB</name>
    <name evidence="11" type="synonym">fluC</name>
    <name evidence="12" type="ORF">BN3087_380060</name>
</gene>
<dbReference type="GO" id="GO:0140114">
    <property type="term" value="P:cellular detoxification of fluoride"/>
    <property type="evidence" value="ECO:0007669"/>
    <property type="project" value="UniProtKB-UniRule"/>
</dbReference>
<keyword evidence="4 11" id="KW-0812">Transmembrane</keyword>
<evidence type="ECO:0000313" key="12">
    <source>
        <dbReference type="EMBL" id="CUV65544.1"/>
    </source>
</evidence>
<feature type="transmembrane region" description="Helical" evidence="11">
    <location>
        <begin position="105"/>
        <end position="127"/>
    </location>
</feature>
<comment type="subcellular location">
    <subcellularLocation>
        <location evidence="1 11">Cell membrane</location>
        <topology evidence="1 11">Multi-pass membrane protein</topology>
    </subcellularLocation>
</comment>
<evidence type="ECO:0000256" key="10">
    <source>
        <dbReference type="ARBA" id="ARBA00035585"/>
    </source>
</evidence>
<dbReference type="AlphaFoldDB" id="A0A0S4XNI7"/>
<reference evidence="12" key="1">
    <citation type="submission" date="2015-11" db="EMBL/GenBank/DDBJ databases">
        <authorList>
            <person name="Zhang Y."/>
            <person name="Guo Z."/>
        </authorList>
    </citation>
    <scope>NUCLEOTIDE SEQUENCE</scope>
    <source>
        <strain evidence="12">BN30871</strain>
    </source>
</reference>
<evidence type="ECO:0000256" key="3">
    <source>
        <dbReference type="ARBA" id="ARBA00022519"/>
    </source>
</evidence>
<sequence length="130" mass="13946">MNLSLIIAVGSGGALGAIARMLVNSFASKNFSNYLPYGTIMVNLSGSLVIGMLFAYFHHHPTLSPNVKSFLVTGFLGALTTYSTFAIESFFLLESGRFVQAFSNIAINLIGTIALSALGYLLVIQLYKVN</sequence>
<feature type="transmembrane region" description="Helical" evidence="11">
    <location>
        <begin position="40"/>
        <end position="58"/>
    </location>
</feature>
<keyword evidence="2 11" id="KW-1003">Cell membrane</keyword>
<keyword evidence="7 11" id="KW-0472">Membrane</keyword>
<feature type="binding site" evidence="11">
    <location>
        <position position="77"/>
    </location>
    <ligand>
        <name>Na(+)</name>
        <dbReference type="ChEBI" id="CHEBI:29101"/>
        <note>structural</note>
    </ligand>
</feature>
<organism evidence="12">
    <name type="scientific">Sulfurovum sp. enrichment culture clone C5</name>
    <dbReference type="NCBI Taxonomy" id="497650"/>
    <lineage>
        <taxon>Bacteria</taxon>
        <taxon>Pseudomonadati</taxon>
        <taxon>Campylobacterota</taxon>
        <taxon>Epsilonproteobacteria</taxon>
        <taxon>Campylobacterales</taxon>
        <taxon>Sulfurovaceae</taxon>
        <taxon>Sulfurovum</taxon>
        <taxon>environmental samples</taxon>
    </lineage>
</organism>
<dbReference type="Pfam" id="PF02537">
    <property type="entry name" value="CRCB"/>
    <property type="match status" value="1"/>
</dbReference>
<keyword evidence="11" id="KW-0479">Metal-binding</keyword>
<dbReference type="PANTHER" id="PTHR28259">
    <property type="entry name" value="FLUORIDE EXPORT PROTEIN 1-RELATED"/>
    <property type="match status" value="1"/>
</dbReference>
<dbReference type="PANTHER" id="PTHR28259:SF1">
    <property type="entry name" value="FLUORIDE EXPORT PROTEIN 1-RELATED"/>
    <property type="match status" value="1"/>
</dbReference>
<evidence type="ECO:0000256" key="4">
    <source>
        <dbReference type="ARBA" id="ARBA00022692"/>
    </source>
</evidence>
<dbReference type="GO" id="GO:0046872">
    <property type="term" value="F:metal ion binding"/>
    <property type="evidence" value="ECO:0007669"/>
    <property type="project" value="UniProtKB-KW"/>
</dbReference>
<comment type="function">
    <text evidence="11">Fluoride-specific ion channel. Important for reducing fluoride concentration in the cell, thus reducing its toxicity.</text>
</comment>
<keyword evidence="8 11" id="KW-0407">Ion channel</keyword>
<evidence type="ECO:0000256" key="7">
    <source>
        <dbReference type="ARBA" id="ARBA00023136"/>
    </source>
</evidence>
<evidence type="ECO:0000256" key="9">
    <source>
        <dbReference type="ARBA" id="ARBA00035120"/>
    </source>
</evidence>